<reference evidence="1" key="2">
    <citation type="submission" date="2020-09" db="EMBL/GenBank/DDBJ databases">
        <authorList>
            <person name="Sun Q."/>
            <person name="Kim S."/>
        </authorList>
    </citation>
    <scope>NUCLEOTIDE SEQUENCE</scope>
    <source>
        <strain evidence="1">KCTC 42590</strain>
    </source>
</reference>
<sequence>MDPWFKNVCNSLEAQHGYGWKNKLANIVGVSPSNVQSWIKAGKVPPAVATAIKQHEDIERLTSELAHYRNVSSHVNFNQSSDLPYEILERKEEFLVKCASFKAFEDAKKWQLLEKLTFETFGAIDALEDTDYDSGDGEFGDTHDPIFLKHIENLKKLKSIFLLPTQ</sequence>
<name>A0A919E7H5_9PROT</name>
<evidence type="ECO:0000313" key="2">
    <source>
        <dbReference type="Proteomes" id="UP000630923"/>
    </source>
</evidence>
<dbReference type="EMBL" id="BNCI01000002">
    <property type="protein sequence ID" value="GHF22099.1"/>
    <property type="molecule type" value="Genomic_DNA"/>
</dbReference>
<dbReference type="Proteomes" id="UP000630923">
    <property type="component" value="Unassembled WGS sequence"/>
</dbReference>
<organism evidence="1 2">
    <name type="scientific">Kordiimonas sediminis</name>
    <dbReference type="NCBI Taxonomy" id="1735581"/>
    <lineage>
        <taxon>Bacteria</taxon>
        <taxon>Pseudomonadati</taxon>
        <taxon>Pseudomonadota</taxon>
        <taxon>Alphaproteobacteria</taxon>
        <taxon>Kordiimonadales</taxon>
        <taxon>Kordiimonadaceae</taxon>
        <taxon>Kordiimonas</taxon>
    </lineage>
</organism>
<dbReference type="InterPro" id="IPR010982">
    <property type="entry name" value="Lambda_DNA-bd_dom_sf"/>
</dbReference>
<accession>A0A919E7H5</accession>
<evidence type="ECO:0000313" key="1">
    <source>
        <dbReference type="EMBL" id="GHF22099.1"/>
    </source>
</evidence>
<dbReference type="GO" id="GO:0003677">
    <property type="term" value="F:DNA binding"/>
    <property type="evidence" value="ECO:0007669"/>
    <property type="project" value="InterPro"/>
</dbReference>
<dbReference type="Gene3D" id="1.10.260.40">
    <property type="entry name" value="lambda repressor-like DNA-binding domains"/>
    <property type="match status" value="1"/>
</dbReference>
<reference evidence="1" key="1">
    <citation type="journal article" date="2014" name="Int. J. Syst. Evol. Microbiol.">
        <title>Complete genome sequence of Corynebacterium casei LMG S-19264T (=DSM 44701T), isolated from a smear-ripened cheese.</title>
        <authorList>
            <consortium name="US DOE Joint Genome Institute (JGI-PGF)"/>
            <person name="Walter F."/>
            <person name="Albersmeier A."/>
            <person name="Kalinowski J."/>
            <person name="Ruckert C."/>
        </authorList>
    </citation>
    <scope>NUCLEOTIDE SEQUENCE</scope>
    <source>
        <strain evidence="1">KCTC 42590</strain>
    </source>
</reference>
<comment type="caution">
    <text evidence="1">The sequence shown here is derived from an EMBL/GenBank/DDBJ whole genome shotgun (WGS) entry which is preliminary data.</text>
</comment>
<dbReference type="RefSeq" id="WP_191251636.1">
    <property type="nucleotide sequence ID" value="NZ_BNCI01000002.1"/>
</dbReference>
<dbReference type="AlphaFoldDB" id="A0A919E7H5"/>
<protein>
    <submittedName>
        <fullName evidence="1">Uncharacterized protein</fullName>
    </submittedName>
</protein>
<proteinExistence type="predicted"/>
<gene>
    <name evidence="1" type="ORF">GCM10017044_15250</name>
</gene>
<keyword evidence="2" id="KW-1185">Reference proteome</keyword>